<dbReference type="RefSeq" id="WP_273378237.1">
    <property type="nucleotide sequence ID" value="NZ_PIUK01000023.1"/>
</dbReference>
<name>A0A953I1U0_SYMTR</name>
<evidence type="ECO:0000313" key="2">
    <source>
        <dbReference type="Proteomes" id="UP000732377"/>
    </source>
</evidence>
<proteinExistence type="predicted"/>
<comment type="caution">
    <text evidence="1">The sequence shown here is derived from an EMBL/GenBank/DDBJ whole genome shotgun (WGS) entry which is preliminary data.</text>
</comment>
<sequence length="160" mass="17639">MKYKLEDVIFHAQDAPETPHRPLSWTERALLGTLMIDLERRFEPRLKEQYDRIAQAHGSDGSNQLQRDLDQLLDRAFAWVHEATVLAFLLGQRLGFRLGCHAMGAVTAAQTGAPFDMSQLVAAQTDDNAADLLLGQLAAAYTPPNLVARLDAAMEGGLAR</sequence>
<evidence type="ECO:0000313" key="1">
    <source>
        <dbReference type="EMBL" id="MBY6275401.1"/>
    </source>
</evidence>
<reference evidence="1" key="1">
    <citation type="submission" date="2017-11" db="EMBL/GenBank/DDBJ databases">
        <title>Three new genomes from thermophilic consortium.</title>
        <authorList>
            <person name="Quaggio R."/>
            <person name="Amgarten D."/>
            <person name="Setubal J.C."/>
        </authorList>
    </citation>
    <scope>NUCLEOTIDE SEQUENCE</scope>
    <source>
        <strain evidence="1">ZCTH01-B2</strain>
    </source>
</reference>
<dbReference type="Proteomes" id="UP000732377">
    <property type="component" value="Unassembled WGS sequence"/>
</dbReference>
<dbReference type="AlphaFoldDB" id="A0A953I1U0"/>
<dbReference type="EMBL" id="PIUK01000023">
    <property type="protein sequence ID" value="MBY6275401.1"/>
    <property type="molecule type" value="Genomic_DNA"/>
</dbReference>
<protein>
    <submittedName>
        <fullName evidence="1">Uncharacterized protein</fullName>
    </submittedName>
</protein>
<accession>A0A953I1U0</accession>
<gene>
    <name evidence="1" type="ORF">CWE10_04150</name>
</gene>
<organism evidence="1 2">
    <name type="scientific">Symbiobacterium thermophilum</name>
    <dbReference type="NCBI Taxonomy" id="2734"/>
    <lineage>
        <taxon>Bacteria</taxon>
        <taxon>Bacillati</taxon>
        <taxon>Bacillota</taxon>
        <taxon>Clostridia</taxon>
        <taxon>Eubacteriales</taxon>
        <taxon>Symbiobacteriaceae</taxon>
        <taxon>Symbiobacterium</taxon>
    </lineage>
</organism>